<proteinExistence type="inferred from homology"/>
<dbReference type="PROSITE" id="PS51257">
    <property type="entry name" value="PROKAR_LIPOPROTEIN"/>
    <property type="match status" value="1"/>
</dbReference>
<dbReference type="InterPro" id="IPR058625">
    <property type="entry name" value="MdtA-like_BSH"/>
</dbReference>
<evidence type="ECO:0000313" key="6">
    <source>
        <dbReference type="EMBL" id="MBD3844123.1"/>
    </source>
</evidence>
<evidence type="ECO:0000313" key="7">
    <source>
        <dbReference type="Proteomes" id="UP000619295"/>
    </source>
</evidence>
<dbReference type="SUPFAM" id="SSF111369">
    <property type="entry name" value="HlyD-like secretion proteins"/>
    <property type="match status" value="1"/>
</dbReference>
<dbReference type="NCBIfam" id="TIGR01730">
    <property type="entry name" value="RND_mfp"/>
    <property type="match status" value="1"/>
</dbReference>
<dbReference type="Pfam" id="PF25917">
    <property type="entry name" value="BSH_RND"/>
    <property type="match status" value="1"/>
</dbReference>
<name>A0A927HZA5_9HYPH</name>
<keyword evidence="2" id="KW-0732">Signal</keyword>
<feature type="chain" id="PRO_5037388442" evidence="2">
    <location>
        <begin position="19"/>
        <end position="363"/>
    </location>
</feature>
<dbReference type="InterPro" id="IPR058624">
    <property type="entry name" value="MdtA-like_HH"/>
</dbReference>
<accession>A0A927HZA5</accession>
<dbReference type="RefSeq" id="WP_191122984.1">
    <property type="nucleotide sequence ID" value="NZ_JACXWY010000001.1"/>
</dbReference>
<sequence>MRRALVLLSTAAVVCALAGCNAEGDATKAKTVPRPVLSVVVKPQEDQDVGFAGTIQPRFQTDRGFRVLGRLISRQVDIGDVVAPGQALAQIDPQLLDLTVRGSEADLAKAQAQLANASAAEARISTLFAKQIANQADLDTAKQSLEAASAGVKQAQASLDKAREQRGYAALTADEAGVVTSVNAEVGQMVTAGQKVMTIARTDIREAVVDIPDATARSLRQGEPFAIRLQADPSVTATGKLREIGPQADAATRTRRVKITLDQSVDAFRLGATVTVLPTMPAAAQAVFDIPAAALLERDGKTFVWLLDPGTGTVRSFAVEVAERINGKARIVGQLTAGARIVVAGVNSLSEGQSVKFDEGAAR</sequence>
<protein>
    <submittedName>
        <fullName evidence="6">Efflux RND transporter periplasmic adaptor subunit</fullName>
    </submittedName>
</protein>
<evidence type="ECO:0000259" key="3">
    <source>
        <dbReference type="Pfam" id="PF25876"/>
    </source>
</evidence>
<evidence type="ECO:0000256" key="2">
    <source>
        <dbReference type="SAM" id="SignalP"/>
    </source>
</evidence>
<dbReference type="GO" id="GO:1990281">
    <property type="term" value="C:efflux pump complex"/>
    <property type="evidence" value="ECO:0007669"/>
    <property type="project" value="TreeGrafter"/>
</dbReference>
<comment type="similarity">
    <text evidence="1">Belongs to the membrane fusion protein (MFP) (TC 8.A.1) family.</text>
</comment>
<keyword evidence="7" id="KW-1185">Reference proteome</keyword>
<organism evidence="6 7">
    <name type="scientific">Bosea spartocytisi</name>
    <dbReference type="NCBI Taxonomy" id="2773451"/>
    <lineage>
        <taxon>Bacteria</taxon>
        <taxon>Pseudomonadati</taxon>
        <taxon>Pseudomonadota</taxon>
        <taxon>Alphaproteobacteria</taxon>
        <taxon>Hyphomicrobiales</taxon>
        <taxon>Boseaceae</taxon>
        <taxon>Bosea</taxon>
    </lineage>
</organism>
<reference evidence="6" key="1">
    <citation type="submission" date="2020-09" db="EMBL/GenBank/DDBJ databases">
        <title>Bosea spartocytisi sp. nov. a root nodule endophyte of Spartocytisus supranubius in the high mountain ecosystem fo the Teide National Park (Canary Islands, Spain).</title>
        <authorList>
            <person name="Pulido-Suarez L."/>
            <person name="Peix A."/>
            <person name="Igual J.M."/>
            <person name="Socas-Perez N."/>
            <person name="Velazquez E."/>
            <person name="Flores-Felix J.D."/>
            <person name="Leon-Barrios M."/>
        </authorList>
    </citation>
    <scope>NUCLEOTIDE SEQUENCE</scope>
    <source>
        <strain evidence="6">SSUT16</strain>
    </source>
</reference>
<evidence type="ECO:0000256" key="1">
    <source>
        <dbReference type="ARBA" id="ARBA00009477"/>
    </source>
</evidence>
<feature type="domain" description="Multidrug resistance protein MdtA-like alpha-helical hairpin" evidence="3">
    <location>
        <begin position="104"/>
        <end position="166"/>
    </location>
</feature>
<dbReference type="Gene3D" id="1.10.287.470">
    <property type="entry name" value="Helix hairpin bin"/>
    <property type="match status" value="1"/>
</dbReference>
<evidence type="ECO:0000259" key="4">
    <source>
        <dbReference type="Pfam" id="PF25917"/>
    </source>
</evidence>
<dbReference type="Pfam" id="PF25954">
    <property type="entry name" value="Beta-barrel_RND_2"/>
    <property type="match status" value="1"/>
</dbReference>
<dbReference type="InterPro" id="IPR058792">
    <property type="entry name" value="Beta-barrel_RND_2"/>
</dbReference>
<dbReference type="PANTHER" id="PTHR30469">
    <property type="entry name" value="MULTIDRUG RESISTANCE PROTEIN MDTA"/>
    <property type="match status" value="1"/>
</dbReference>
<dbReference type="AlphaFoldDB" id="A0A927HZA5"/>
<feature type="domain" description="CusB-like beta-barrel" evidence="5">
    <location>
        <begin position="208"/>
        <end position="276"/>
    </location>
</feature>
<dbReference type="EMBL" id="JACXWY010000001">
    <property type="protein sequence ID" value="MBD3844123.1"/>
    <property type="molecule type" value="Genomic_DNA"/>
</dbReference>
<dbReference type="InterPro" id="IPR006143">
    <property type="entry name" value="RND_pump_MFP"/>
</dbReference>
<feature type="signal peptide" evidence="2">
    <location>
        <begin position="1"/>
        <end position="18"/>
    </location>
</feature>
<dbReference type="GO" id="GO:0015562">
    <property type="term" value="F:efflux transmembrane transporter activity"/>
    <property type="evidence" value="ECO:0007669"/>
    <property type="project" value="TreeGrafter"/>
</dbReference>
<gene>
    <name evidence="6" type="ORF">IED13_00325</name>
</gene>
<feature type="domain" description="Multidrug resistance protein MdtA-like barrel-sandwich hybrid" evidence="4">
    <location>
        <begin position="66"/>
        <end position="199"/>
    </location>
</feature>
<dbReference type="Gene3D" id="2.40.50.100">
    <property type="match status" value="1"/>
</dbReference>
<dbReference type="PANTHER" id="PTHR30469:SF15">
    <property type="entry name" value="HLYD FAMILY OF SECRETION PROTEINS"/>
    <property type="match status" value="1"/>
</dbReference>
<dbReference type="Pfam" id="PF25876">
    <property type="entry name" value="HH_MFP_RND"/>
    <property type="match status" value="1"/>
</dbReference>
<dbReference type="Gene3D" id="2.40.30.170">
    <property type="match status" value="1"/>
</dbReference>
<comment type="caution">
    <text evidence="6">The sequence shown here is derived from an EMBL/GenBank/DDBJ whole genome shotgun (WGS) entry which is preliminary data.</text>
</comment>
<dbReference type="Gene3D" id="2.40.420.20">
    <property type="match status" value="1"/>
</dbReference>
<evidence type="ECO:0000259" key="5">
    <source>
        <dbReference type="Pfam" id="PF25954"/>
    </source>
</evidence>
<dbReference type="Proteomes" id="UP000619295">
    <property type="component" value="Unassembled WGS sequence"/>
</dbReference>